<name>A0A974NES3_9GAMM</name>
<accession>A0A974NES3</accession>
<dbReference type="EMBL" id="CP067393">
    <property type="protein sequence ID" value="QQP85152.1"/>
    <property type="molecule type" value="Genomic_DNA"/>
</dbReference>
<dbReference type="KEGG" id="eaz:JHT90_12285"/>
<dbReference type="Gene3D" id="3.40.50.410">
    <property type="entry name" value="von Willebrand factor, type A domain"/>
    <property type="match status" value="2"/>
</dbReference>
<organism evidence="2 3">
    <name type="scientific">Entomomonas asaccharolytica</name>
    <dbReference type="NCBI Taxonomy" id="2785331"/>
    <lineage>
        <taxon>Bacteria</taxon>
        <taxon>Pseudomonadati</taxon>
        <taxon>Pseudomonadota</taxon>
        <taxon>Gammaproteobacteria</taxon>
        <taxon>Pseudomonadales</taxon>
        <taxon>Pseudomonadaceae</taxon>
        <taxon>Entomomonas</taxon>
    </lineage>
</organism>
<feature type="chain" id="PRO_5037448054" description="PilC beta-propeller domain-containing protein" evidence="1">
    <location>
        <begin position="28"/>
        <end position="1783"/>
    </location>
</feature>
<dbReference type="InterPro" id="IPR036465">
    <property type="entry name" value="vWFA_dom_sf"/>
</dbReference>
<evidence type="ECO:0000313" key="2">
    <source>
        <dbReference type="EMBL" id="QQP85152.1"/>
    </source>
</evidence>
<reference evidence="2 3" key="1">
    <citation type="submission" date="2021-01" db="EMBL/GenBank/DDBJ databases">
        <title>Entomomonas sp. F2A isolated from a house cricket (Acheta domesticus).</title>
        <authorList>
            <person name="Spergser J."/>
            <person name="Busse H.-J."/>
        </authorList>
    </citation>
    <scope>NUCLEOTIDE SEQUENCE [LARGE SCALE GENOMIC DNA]</scope>
    <source>
        <strain evidence="2 3">F2A</strain>
    </source>
</reference>
<keyword evidence="1" id="KW-0732">Signal</keyword>
<evidence type="ECO:0008006" key="4">
    <source>
        <dbReference type="Google" id="ProtNLM"/>
    </source>
</evidence>
<dbReference type="Proteomes" id="UP000595278">
    <property type="component" value="Chromosome"/>
</dbReference>
<protein>
    <recommendedName>
        <fullName evidence="4">PilC beta-propeller domain-containing protein</fullName>
    </recommendedName>
</protein>
<evidence type="ECO:0000313" key="3">
    <source>
        <dbReference type="Proteomes" id="UP000595278"/>
    </source>
</evidence>
<evidence type="ECO:0000256" key="1">
    <source>
        <dbReference type="SAM" id="SignalP"/>
    </source>
</evidence>
<feature type="signal peptide" evidence="1">
    <location>
        <begin position="1"/>
        <end position="27"/>
    </location>
</feature>
<dbReference type="RefSeq" id="WP_201091400.1">
    <property type="nucleotide sequence ID" value="NZ_CP067393.1"/>
</dbReference>
<dbReference type="SUPFAM" id="SSF50998">
    <property type="entry name" value="Quinoprotein alcohol dehydrogenase-like"/>
    <property type="match status" value="1"/>
</dbReference>
<proteinExistence type="predicted"/>
<gene>
    <name evidence="2" type="ORF">JHT90_12285</name>
</gene>
<keyword evidence="3" id="KW-1185">Reference proteome</keyword>
<sequence length="1783" mass="194986">MILNKFKVASSTMLIASAILHTSITYADDSEVFFGSEQYTNVAKPNIIFLLDYSTSMRDTNINGTSTRRIEGLRDAVTETLLNTSLRGVRVGVMKYPHITVGSDTSVGKAAKLVYPVVDIDALDDGSIKETAARSTNGLDDAHQPTINGSRKNVSVTSNVMLMGDIGADYNNVEREFDLDVDRYNTLFLLPRVQSGSAYDSFTYSNAISYVCSLVLDDEAEFCQSSIFNTTGTGSGKRNHIIEKEIVDGESRDVITGLNGTGYNQTGYGDQALFIFKGVNIPSDATIKKAHLIITPKKDGFYKSNGNTFCTVNSYSYKGEAEWLNWRVSSARNFPAPNVDSPIYNTSGTTSDFNFYLKSGSTGYSSRYWGVRQNQTTWNNDIGGDADSAWGSPQDGAYCWWQENKKITLNITTAIQEALGISTTDKDSASTYRNNFKSDAAASGAPMADLAIRFWTGGATAYSKPYHTIGAAAPKLKLTYTSNQTGTSTAAVRFNNVYIPQGATITKATIKMIPAGGNDKPVTLRITGEKTGDAKEFNATSDDFTKRNKTSSSTSWSITEIWKTNAGDDLATKYVKTPDISNVLSEIVQAQEWCGGQSVAFFLEHQSGNGYRSAFTYDQSSSFRPVLEFEYTGGETGCMTKTWEESLASRSADGYQTGSSSNTPTLSGNILYAYSNYRVGAYFSNLLIKNPVAAGTDSLADKGLVEATLQLVPNNNYGGTIQISLDNAVSAERLKVARNDLGQRTPFAVSSTCTIPANSRDVPVQCDITNLMRAKIQQNGWQNGNGLVVLLHSPSRNMQFKPYDTGYANAMKITFTARQELMAPNSLTIRRRIVNAVNEEEATVAQTPTMPAMLDAARYISNYPSSNAPTGPYQGTFYWNGQPQPSPLLSSCQATHLVLMSDGSANVNGTNWRKGLVSYTGRPYNKSTTSCEYNGRSDGSSSQMCGQALVNFMSTTSQGLNDDGRENWVTTHAVAFGSKSAGEFLQRLVNANSISNKGRYFYAETSNDLVNAFMDIMDTAKGTFYNYTSGQVAISNENRYIQRREIYYSLMEPSNRNHWAGNMKRFGLVYKPTTVTIRNDDGTSYTTQGQKAILVDSEGVEAVFQSSDGYYFIDPKTTSWWYTGEVQIEDDGTVVTGDGGDVHRGGVLGKLADNPDNRNMYVMKGNTLIDFKASNVAASGAAKITPDDMQVSTEEDDDVVKLTKGYVNFLRGFAFTRDGEASVDTIIDKKDLRLGDFAHSAVNFVNYGQCSVKGQENADPISCDASYKVDDKGNEIVDYNEPKFLGTGLQQVALLAGNDGFFRAFDVTNGEQLYAIIPSEMLPIIPELEERKTIGLDVPRLYALDGTVHIYHDDQDNDGYVNNSERAIAYVATGRGGRALYAIDISSKTSPSLLWKIEGNKGDQFNNLGYTWSTPVTGKMQVGTEVRNVVIFGGGYDPQQDDMAERTVDYMGNEIYILDAVTGGIIWKADQSAYSNMKYSIPSSVTTVEREVDGSGNKLISDIFVGDMGGQLWRFTIDNGAIKPVGENGVIARVGASGDKALAQRIYMPPAVYEFVDSANKGKYSVNIGTGYLGHPLVTYNKDKFYSFRFNVRASDGDNTVLTEALMAQVTSDTIKDEGNSLSLEAAFNEYGFYVNFGAADPSGLTGNGVGEKMISSMSAARNVTNQNREEASVFFNTYVPNPNSASTCRLASGWQRAYGFNLVTGESYFGDSLFRSSVIIGIPPGVNTYCEGNWCTPVWNYEDLATGSEDGNRKPFQWKEYEGSTTAVYKKMSWTDLFDPEI</sequence>
<dbReference type="InterPro" id="IPR011047">
    <property type="entry name" value="Quinoprotein_ADH-like_sf"/>
</dbReference>